<dbReference type="Pfam" id="PF18885">
    <property type="entry name" value="DUF5648"/>
    <property type="match status" value="1"/>
</dbReference>
<dbReference type="InterPro" id="IPR043708">
    <property type="entry name" value="DUF5648"/>
</dbReference>
<dbReference type="EMBL" id="JARKIB010000009">
    <property type="protein sequence ID" value="KAJ7776256.1"/>
    <property type="molecule type" value="Genomic_DNA"/>
</dbReference>
<reference evidence="3" key="1">
    <citation type="submission" date="2023-03" db="EMBL/GenBank/DDBJ databases">
        <title>Massive genome expansion in bonnet fungi (Mycena s.s.) driven by repeated elements and novel gene families across ecological guilds.</title>
        <authorList>
            <consortium name="Lawrence Berkeley National Laboratory"/>
            <person name="Harder C.B."/>
            <person name="Miyauchi S."/>
            <person name="Viragh M."/>
            <person name="Kuo A."/>
            <person name="Thoen E."/>
            <person name="Andreopoulos B."/>
            <person name="Lu D."/>
            <person name="Skrede I."/>
            <person name="Drula E."/>
            <person name="Henrissat B."/>
            <person name="Morin E."/>
            <person name="Kohler A."/>
            <person name="Barry K."/>
            <person name="LaButti K."/>
            <person name="Morin E."/>
            <person name="Salamov A."/>
            <person name="Lipzen A."/>
            <person name="Mereny Z."/>
            <person name="Hegedus B."/>
            <person name="Baldrian P."/>
            <person name="Stursova M."/>
            <person name="Weitz H."/>
            <person name="Taylor A."/>
            <person name="Grigoriev I.V."/>
            <person name="Nagy L.G."/>
            <person name="Martin F."/>
            <person name="Kauserud H."/>
        </authorList>
    </citation>
    <scope>NUCLEOTIDE SEQUENCE</scope>
    <source>
        <strain evidence="3">CBHHK182m</strain>
    </source>
</reference>
<dbReference type="Proteomes" id="UP001215598">
    <property type="component" value="Unassembled WGS sequence"/>
</dbReference>
<keyword evidence="4" id="KW-1185">Reference proteome</keyword>
<sequence>MPLLLALCAFHAAAHDVSARTPTPLTCGNASDAVPLYCLAYPGAVNDYFYSPIVGDIDLISHSDGYNLQGVACYVFTTQELSTIPLFHVYDSTTPDNLYTTSTGERDLALENGYLDAGTVAYIYPSQICGSVPFYRLYNAAGTAHYYTINGTERNALLAAGGWADEGIAGYVLDWSLCSP</sequence>
<keyword evidence="1" id="KW-0732">Signal</keyword>
<evidence type="ECO:0000313" key="4">
    <source>
        <dbReference type="Proteomes" id="UP001215598"/>
    </source>
</evidence>
<feature type="signal peptide" evidence="1">
    <location>
        <begin position="1"/>
        <end position="19"/>
    </location>
</feature>
<evidence type="ECO:0000259" key="2">
    <source>
        <dbReference type="Pfam" id="PF18885"/>
    </source>
</evidence>
<accession>A0AAD7K3Z6</accession>
<proteinExistence type="predicted"/>
<dbReference type="AlphaFoldDB" id="A0AAD7K3Z6"/>
<comment type="caution">
    <text evidence="3">The sequence shown here is derived from an EMBL/GenBank/DDBJ whole genome shotgun (WGS) entry which is preliminary data.</text>
</comment>
<feature type="domain" description="DUF5648" evidence="2">
    <location>
        <begin position="46"/>
        <end position="173"/>
    </location>
</feature>
<protein>
    <recommendedName>
        <fullName evidence="2">DUF5648 domain-containing protein</fullName>
    </recommendedName>
</protein>
<evidence type="ECO:0000256" key="1">
    <source>
        <dbReference type="SAM" id="SignalP"/>
    </source>
</evidence>
<feature type="chain" id="PRO_5041908744" description="DUF5648 domain-containing protein" evidence="1">
    <location>
        <begin position="20"/>
        <end position="180"/>
    </location>
</feature>
<name>A0AAD7K3Z6_9AGAR</name>
<gene>
    <name evidence="3" type="ORF">B0H16DRAFT_1879628</name>
</gene>
<organism evidence="3 4">
    <name type="scientific">Mycena metata</name>
    <dbReference type="NCBI Taxonomy" id="1033252"/>
    <lineage>
        <taxon>Eukaryota</taxon>
        <taxon>Fungi</taxon>
        <taxon>Dikarya</taxon>
        <taxon>Basidiomycota</taxon>
        <taxon>Agaricomycotina</taxon>
        <taxon>Agaricomycetes</taxon>
        <taxon>Agaricomycetidae</taxon>
        <taxon>Agaricales</taxon>
        <taxon>Marasmiineae</taxon>
        <taxon>Mycenaceae</taxon>
        <taxon>Mycena</taxon>
    </lineage>
</organism>
<evidence type="ECO:0000313" key="3">
    <source>
        <dbReference type="EMBL" id="KAJ7776256.1"/>
    </source>
</evidence>